<comment type="caution">
    <text evidence="1">The sequence shown here is derived from an EMBL/GenBank/DDBJ whole genome shotgun (WGS) entry which is preliminary data.</text>
</comment>
<name>A0ACC2A8A3_DIPCM</name>
<keyword evidence="2" id="KW-1185">Reference proteome</keyword>
<protein>
    <submittedName>
        <fullName evidence="1">Uncharacterized protein</fullName>
    </submittedName>
</protein>
<dbReference type="Proteomes" id="UP001162992">
    <property type="component" value="Chromosome 23"/>
</dbReference>
<reference evidence="2" key="1">
    <citation type="journal article" date="2024" name="Proc. Natl. Acad. Sci. U.S.A.">
        <title>Extraordinary preservation of gene collinearity over three hundred million years revealed in homosporous lycophytes.</title>
        <authorList>
            <person name="Li C."/>
            <person name="Wickell D."/>
            <person name="Kuo L.Y."/>
            <person name="Chen X."/>
            <person name="Nie B."/>
            <person name="Liao X."/>
            <person name="Peng D."/>
            <person name="Ji J."/>
            <person name="Jenkins J."/>
            <person name="Williams M."/>
            <person name="Shu S."/>
            <person name="Plott C."/>
            <person name="Barry K."/>
            <person name="Rajasekar S."/>
            <person name="Grimwood J."/>
            <person name="Han X."/>
            <person name="Sun S."/>
            <person name="Hou Z."/>
            <person name="He W."/>
            <person name="Dai G."/>
            <person name="Sun C."/>
            <person name="Schmutz J."/>
            <person name="Leebens-Mack J.H."/>
            <person name="Li F.W."/>
            <person name="Wang L."/>
        </authorList>
    </citation>
    <scope>NUCLEOTIDE SEQUENCE [LARGE SCALE GENOMIC DNA]</scope>
    <source>
        <strain evidence="2">cv. PW_Plant_1</strain>
    </source>
</reference>
<organism evidence="1 2">
    <name type="scientific">Diphasiastrum complanatum</name>
    <name type="common">Issler's clubmoss</name>
    <name type="synonym">Lycopodium complanatum</name>
    <dbReference type="NCBI Taxonomy" id="34168"/>
    <lineage>
        <taxon>Eukaryota</taxon>
        <taxon>Viridiplantae</taxon>
        <taxon>Streptophyta</taxon>
        <taxon>Embryophyta</taxon>
        <taxon>Tracheophyta</taxon>
        <taxon>Lycopodiopsida</taxon>
        <taxon>Lycopodiales</taxon>
        <taxon>Lycopodiaceae</taxon>
        <taxon>Lycopodioideae</taxon>
        <taxon>Diphasiastrum</taxon>
    </lineage>
</organism>
<gene>
    <name evidence="1" type="ORF">O6H91_23G014300</name>
</gene>
<evidence type="ECO:0000313" key="1">
    <source>
        <dbReference type="EMBL" id="KAJ7513788.1"/>
    </source>
</evidence>
<accession>A0ACC2A8A3</accession>
<dbReference type="EMBL" id="CM055114">
    <property type="protein sequence ID" value="KAJ7513788.1"/>
    <property type="molecule type" value="Genomic_DNA"/>
</dbReference>
<evidence type="ECO:0000313" key="2">
    <source>
        <dbReference type="Proteomes" id="UP001162992"/>
    </source>
</evidence>
<proteinExistence type="predicted"/>
<sequence length="567" mass="60275">MDAPLLNKRAEHNGLYKLLRRKAANVPEEAPHTSNDMQLIKALDVSQLVSIGVGTTIGAGIFILVGTVAKEQAGPSVSVSFFIAGLAAALSALCYAELASRYPSAGSAYHYAYTFLGEGFAWLVGWALVLEYTVGGSTVARGFSPNLALFVGGQEKLPIWLMRQQIPGTNIILDPCAGLLVVVVTLLLCAGIKESATAQTIMTAGLVLVLLFVIFVGSWIGFSTGWQGYKQASGFLPFGLRGTLGGAATVFFSYIGFDAVASTAEEVKNPQRDLPLGIGLALFICGSLYMAVSAVVVGIVPYTQMNPDTPISSAFSDHGVSWAMYIVAVGAMVAMLTTLLGSFLPQPRILMTMSRDGLLPSIFGTVNKSTAVPVNSTLATGLVAVLMSTSMDVDQLSGMVSVGTLMAFTVVGLCILVLRYVPPLEESSIAASFPEEEEHESKRFLAVLSIISIFGGILLVSLASSFTFLASWGRWMMGTVGLLLLISGTVKLLITKEVGISHHFGHSNCFHCPFVPVLPVASILVNVYLLANIGISTWIRVSVWLIFGLLVYAFYGVHYSLSGRTRV</sequence>